<protein>
    <submittedName>
        <fullName evidence="2">Str. FM013</fullName>
    </submittedName>
</protein>
<dbReference type="InterPro" id="IPR053008">
    <property type="entry name" value="Phomopsin_biosynth_assoc"/>
</dbReference>
<reference evidence="2 3" key="1">
    <citation type="journal article" date="2014" name="Nat. Commun.">
        <title>Multiple recent horizontal transfers of a large genomic region in cheese making fungi.</title>
        <authorList>
            <person name="Cheeseman K."/>
            <person name="Ropars J."/>
            <person name="Renault P."/>
            <person name="Dupont J."/>
            <person name="Gouzy J."/>
            <person name="Branca A."/>
            <person name="Abraham A.L."/>
            <person name="Ceppi M."/>
            <person name="Conseiller E."/>
            <person name="Debuchy R."/>
            <person name="Malagnac F."/>
            <person name="Goarin A."/>
            <person name="Silar P."/>
            <person name="Lacoste S."/>
            <person name="Sallet E."/>
            <person name="Bensimon A."/>
            <person name="Giraud T."/>
            <person name="Brygoo Y."/>
        </authorList>
    </citation>
    <scope>NUCLEOTIDE SEQUENCE [LARGE SCALE GENOMIC DNA]</scope>
    <source>
        <strain evidence="3">FM 013</strain>
    </source>
</reference>
<sequence>MTLFCGSKPKYDQLPNDTSPVSIQRQRRSRVTRWLLYCVVIPCNIILVALGIYGLTSFFIAGKMPAATAISCGCGATVDEAIAMGCKYDALSVSWLPPRCRDDELTAEFNQAGPGGEWLYWADRNGTELLTLQQVSALANKPLEEAQFWTTFGWHVSHCSFYWRKEYRMRQKGLEVEHRYDRESHIKHCQMAFMSRVALDEMNTRAAVGLGGDRVGAVRTEAQGGNEHQQHDNHR</sequence>
<dbReference type="PANTHER" id="PTHR35896:SF3">
    <property type="entry name" value="MAJOR FACILITATOR SUPERFAMILY TRANSPORTER"/>
    <property type="match status" value="1"/>
</dbReference>
<dbReference type="STRING" id="1429867.A0A0G4P9A8"/>
<organism evidence="2 3">
    <name type="scientific">Penicillium camemberti (strain FM 013)</name>
    <dbReference type="NCBI Taxonomy" id="1429867"/>
    <lineage>
        <taxon>Eukaryota</taxon>
        <taxon>Fungi</taxon>
        <taxon>Dikarya</taxon>
        <taxon>Ascomycota</taxon>
        <taxon>Pezizomycotina</taxon>
        <taxon>Eurotiomycetes</taxon>
        <taxon>Eurotiomycetidae</taxon>
        <taxon>Eurotiales</taxon>
        <taxon>Aspergillaceae</taxon>
        <taxon>Penicillium</taxon>
    </lineage>
</organism>
<dbReference type="AlphaFoldDB" id="A0A0G4P9A8"/>
<keyword evidence="1" id="KW-1133">Transmembrane helix</keyword>
<name>A0A0G4P9A8_PENC3</name>
<accession>A0A0G4P9A8</accession>
<proteinExistence type="predicted"/>
<keyword evidence="1" id="KW-0812">Transmembrane</keyword>
<dbReference type="PANTHER" id="PTHR35896">
    <property type="entry name" value="IG-LIKE DOMAIN-CONTAINING PROTEIN"/>
    <property type="match status" value="1"/>
</dbReference>
<keyword evidence="3" id="KW-1185">Reference proteome</keyword>
<dbReference type="EMBL" id="HG793141">
    <property type="protein sequence ID" value="CRL22903.1"/>
    <property type="molecule type" value="Genomic_DNA"/>
</dbReference>
<evidence type="ECO:0000313" key="3">
    <source>
        <dbReference type="Proteomes" id="UP000053732"/>
    </source>
</evidence>
<gene>
    <name evidence="2" type="ORF">PCAMFM013_S008g000332</name>
</gene>
<evidence type="ECO:0000313" key="2">
    <source>
        <dbReference type="EMBL" id="CRL22903.1"/>
    </source>
</evidence>
<dbReference type="Proteomes" id="UP000053732">
    <property type="component" value="Unassembled WGS sequence"/>
</dbReference>
<keyword evidence="1" id="KW-0472">Membrane</keyword>
<evidence type="ECO:0000256" key="1">
    <source>
        <dbReference type="SAM" id="Phobius"/>
    </source>
</evidence>
<feature type="transmembrane region" description="Helical" evidence="1">
    <location>
        <begin position="34"/>
        <end position="55"/>
    </location>
</feature>